<feature type="transmembrane region" description="Helical" evidence="1">
    <location>
        <begin position="45"/>
        <end position="61"/>
    </location>
</feature>
<feature type="transmembrane region" description="Helical" evidence="1">
    <location>
        <begin position="125"/>
        <end position="143"/>
    </location>
</feature>
<dbReference type="AlphaFoldDB" id="A0A0Q0RVH2"/>
<comment type="caution">
    <text evidence="2">The sequence shown here is derived from an EMBL/GenBank/DDBJ whole genome shotgun (WGS) entry which is preliminary data.</text>
</comment>
<keyword evidence="1" id="KW-0472">Membrane</keyword>
<proteinExistence type="predicted"/>
<evidence type="ECO:0000256" key="1">
    <source>
        <dbReference type="SAM" id="Phobius"/>
    </source>
</evidence>
<protein>
    <submittedName>
        <fullName evidence="2">Uncharacterized protein</fullName>
    </submittedName>
</protein>
<keyword evidence="1" id="KW-1133">Transmembrane helix</keyword>
<dbReference type="Proteomes" id="UP000050443">
    <property type="component" value="Unassembled WGS sequence"/>
</dbReference>
<reference evidence="2 3" key="1">
    <citation type="submission" date="2014-09" db="EMBL/GenBank/DDBJ databases">
        <title>Genome sequence of Flavobacterium aquidurense RC62.</title>
        <authorList>
            <person name="Kim J.F."/>
            <person name="Kwak M.-J."/>
        </authorList>
    </citation>
    <scope>NUCLEOTIDE SEQUENCE [LARGE SCALE GENOMIC DNA]</scope>
    <source>
        <strain evidence="2 3">RC62</strain>
    </source>
</reference>
<gene>
    <name evidence="2" type="ORF">RC62_4481</name>
</gene>
<dbReference type="OrthoDB" id="1249607at2"/>
<keyword evidence="1" id="KW-0812">Transmembrane</keyword>
<evidence type="ECO:0000313" key="3">
    <source>
        <dbReference type="Proteomes" id="UP000050443"/>
    </source>
</evidence>
<feature type="transmembrane region" description="Helical" evidence="1">
    <location>
        <begin position="163"/>
        <end position="187"/>
    </location>
</feature>
<feature type="transmembrane region" description="Helical" evidence="1">
    <location>
        <begin position="73"/>
        <end position="94"/>
    </location>
</feature>
<name>A0A0Q0RVH2_9FLAO</name>
<sequence length="205" mass="24117">MDFNDIQNAWNNEKTDNIIVPDNLSKIQSANMPLDKIRKNLRKELFGQILALLVIGFLPLHSEFPSRLTGPYYFIYGIIIAISIYYLAQLFLFYKRLDKAALTTKDSLYETYYDIRLNMQLYKTFTFVLAPFLMIYLAGYLFFKNHESIEILNGNFENGKLLVKVAILVITILLIGVFTEWWVSFYYGKYAREIKKVIDELKEEK</sequence>
<organism evidence="2 3">
    <name type="scientific">Flavobacterium aquidurense</name>
    <dbReference type="NCBI Taxonomy" id="362413"/>
    <lineage>
        <taxon>Bacteria</taxon>
        <taxon>Pseudomonadati</taxon>
        <taxon>Bacteroidota</taxon>
        <taxon>Flavobacteriia</taxon>
        <taxon>Flavobacteriales</taxon>
        <taxon>Flavobacteriaceae</taxon>
        <taxon>Flavobacterium</taxon>
    </lineage>
</organism>
<accession>A0A0Q0RVH2</accession>
<dbReference type="PATRIC" id="fig|362413.3.peg.4399"/>
<evidence type="ECO:0000313" key="2">
    <source>
        <dbReference type="EMBL" id="KQB41106.1"/>
    </source>
</evidence>
<dbReference type="RefSeq" id="WP_055094152.1">
    <property type="nucleotide sequence ID" value="NZ_JRLF01000009.1"/>
</dbReference>
<dbReference type="EMBL" id="JRLF01000009">
    <property type="protein sequence ID" value="KQB41106.1"/>
    <property type="molecule type" value="Genomic_DNA"/>
</dbReference>
<dbReference type="STRING" id="362413.RC62_4481"/>